<feature type="compositionally biased region" description="Basic and acidic residues" evidence="17">
    <location>
        <begin position="400"/>
        <end position="418"/>
    </location>
</feature>
<organism evidence="20 21">
    <name type="scientific">Zasmidium cellare</name>
    <name type="common">Wine cellar mold</name>
    <name type="synonym">Racodium cellare</name>
    <dbReference type="NCBI Taxonomy" id="395010"/>
    <lineage>
        <taxon>Eukaryota</taxon>
        <taxon>Fungi</taxon>
        <taxon>Dikarya</taxon>
        <taxon>Ascomycota</taxon>
        <taxon>Pezizomycotina</taxon>
        <taxon>Dothideomycetes</taxon>
        <taxon>Dothideomycetidae</taxon>
        <taxon>Mycosphaerellales</taxon>
        <taxon>Mycosphaerellaceae</taxon>
        <taxon>Zasmidium</taxon>
    </lineage>
</organism>
<dbReference type="CDD" id="cd07895">
    <property type="entry name" value="Adenylation_mRNA_capping"/>
    <property type="match status" value="1"/>
</dbReference>
<evidence type="ECO:0000256" key="13">
    <source>
        <dbReference type="ARBA" id="ARBA00030702"/>
    </source>
</evidence>
<keyword evidence="6 16" id="KW-0808">Transferase</keyword>
<feature type="domain" description="mRNA capping enzyme C-terminal" evidence="19">
    <location>
        <begin position="254"/>
        <end position="377"/>
    </location>
</feature>
<dbReference type="Pfam" id="PF03919">
    <property type="entry name" value="mRNA_cap_C"/>
    <property type="match status" value="1"/>
</dbReference>
<dbReference type="EC" id="2.7.7.50" evidence="3 16"/>
<evidence type="ECO:0000256" key="14">
    <source>
        <dbReference type="ARBA" id="ARBA00044624"/>
    </source>
</evidence>
<dbReference type="InterPro" id="IPR051029">
    <property type="entry name" value="mRNA_Capping_Enz/RNA_Phosphat"/>
</dbReference>
<dbReference type="Pfam" id="PF01331">
    <property type="entry name" value="mRNA_cap_enzyme"/>
    <property type="match status" value="1"/>
</dbReference>
<comment type="function">
    <text evidence="16">Second step of mRNA capping. Transfer of the GMP moiety of GTP to the 5'-end of RNA via an enzyme-GMP covalent reaction intermediate.</text>
</comment>
<evidence type="ECO:0000256" key="2">
    <source>
        <dbReference type="ARBA" id="ARBA00010237"/>
    </source>
</evidence>
<evidence type="ECO:0000313" key="20">
    <source>
        <dbReference type="EMBL" id="KAK4502940.1"/>
    </source>
</evidence>
<comment type="catalytic activity">
    <reaction evidence="14">
        <text>a 5'-end diphospho-ribonucleoside in mRNA + GTP + H(+) = a 5'-end (5'-triphosphoguanosine)-ribonucleoside in mRNA + diphosphate</text>
        <dbReference type="Rhea" id="RHEA:67012"/>
        <dbReference type="Rhea" id="RHEA-COMP:17165"/>
        <dbReference type="Rhea" id="RHEA-COMP:17166"/>
        <dbReference type="ChEBI" id="CHEBI:15378"/>
        <dbReference type="ChEBI" id="CHEBI:33019"/>
        <dbReference type="ChEBI" id="CHEBI:37565"/>
        <dbReference type="ChEBI" id="CHEBI:167616"/>
        <dbReference type="ChEBI" id="CHEBI:167617"/>
        <dbReference type="EC" id="2.7.7.50"/>
    </reaction>
    <physiologicalReaction direction="left-to-right" evidence="14">
        <dbReference type="Rhea" id="RHEA:67013"/>
    </physiologicalReaction>
</comment>
<accession>A0ABR0EN89</accession>
<keyword evidence="21" id="KW-1185">Reference proteome</keyword>
<dbReference type="PANTHER" id="PTHR10367:SF17">
    <property type="entry name" value="MRNA-CAPPING ENZYME"/>
    <property type="match status" value="1"/>
</dbReference>
<evidence type="ECO:0000256" key="9">
    <source>
        <dbReference type="ARBA" id="ARBA00023042"/>
    </source>
</evidence>
<dbReference type="Gene3D" id="3.30.470.30">
    <property type="entry name" value="DNA ligase/mRNA capping enzyme"/>
    <property type="match status" value="1"/>
</dbReference>
<evidence type="ECO:0000256" key="12">
    <source>
        <dbReference type="ARBA" id="ARBA00029909"/>
    </source>
</evidence>
<dbReference type="EMBL" id="JAXOVC010000004">
    <property type="protein sequence ID" value="KAK4502940.1"/>
    <property type="molecule type" value="Genomic_DNA"/>
</dbReference>
<keyword evidence="11 16" id="KW-0539">Nucleus</keyword>
<dbReference type="InterPro" id="IPR012340">
    <property type="entry name" value="NA-bd_OB-fold"/>
</dbReference>
<evidence type="ECO:0000259" key="19">
    <source>
        <dbReference type="Pfam" id="PF03919"/>
    </source>
</evidence>
<evidence type="ECO:0000313" key="21">
    <source>
        <dbReference type="Proteomes" id="UP001305779"/>
    </source>
</evidence>
<evidence type="ECO:0000256" key="1">
    <source>
        <dbReference type="ARBA" id="ARBA00004123"/>
    </source>
</evidence>
<comment type="subcellular location">
    <subcellularLocation>
        <location evidence="1 16">Nucleus</location>
    </subcellularLocation>
</comment>
<feature type="region of interest" description="Disordered" evidence="17">
    <location>
        <begin position="395"/>
        <end position="453"/>
    </location>
</feature>
<protein>
    <recommendedName>
        <fullName evidence="4 16">mRNA-capping enzyme subunit alpha</fullName>
        <ecNumber evidence="3 16">2.7.7.50</ecNumber>
    </recommendedName>
    <alternativeName>
        <fullName evidence="12 16">GTP--RNA guanylyltransferase</fullName>
    </alternativeName>
    <alternativeName>
        <fullName evidence="13 16">mRNA guanylyltransferase</fullName>
    </alternativeName>
</protein>
<sequence length="453" mass="52498">MGSSVALDAVATKVSREEARFHQDTVADLLKRPHVGFPGAQPVSFARKHLFELEKTDYFVAEKTDGIRCLLYLTTITHPTTGEQIEAQYFIDRKNDYYYIEHNYLHIPPINMKAGPNEPKYLLLNWHVGTILDGELVRDRYPNGKEELTFLVFDMLALDNECITHRTFDTRVGKIGIVLDPLKDFMRDYPEDADAMRFQLRRKDPQLGYAAEMMFKDVIPKLTHGNDGLIYTCRSTPYVAGTDPHILKWKPPHENTIDFRLQLGSFPLEEDDEGSYEDFDQKPEFALLVYHGDRTKYSKFADLYLTDEEWEAMKSMNEAFDWRIIECWREADTGRWRPKLDEGKPRFRDDKEHANHISTVDSVLESIEDAVSEQDLIDAAGRIKAAWKERAAQAAQKAAQKKEQEKRELHEQRKRQEAMKAQQAQEAAQRASAAKSANEVKEEEDDQPRYEDE</sequence>
<feature type="compositionally biased region" description="Low complexity" evidence="17">
    <location>
        <begin position="419"/>
        <end position="437"/>
    </location>
</feature>
<dbReference type="InterPro" id="IPR001339">
    <property type="entry name" value="mRNA_cap_enzyme_adenylation"/>
</dbReference>
<evidence type="ECO:0000259" key="18">
    <source>
        <dbReference type="Pfam" id="PF01331"/>
    </source>
</evidence>
<evidence type="ECO:0000256" key="15">
    <source>
        <dbReference type="ARBA" id="ARBA00047082"/>
    </source>
</evidence>
<evidence type="ECO:0000256" key="6">
    <source>
        <dbReference type="ARBA" id="ARBA00022679"/>
    </source>
</evidence>
<evidence type="ECO:0000256" key="16">
    <source>
        <dbReference type="PIRNR" id="PIRNR036959"/>
    </source>
</evidence>
<comment type="similarity">
    <text evidence="2 16">Belongs to the eukaryotic GTase family.</text>
</comment>
<keyword evidence="10 16" id="KW-0342">GTP-binding</keyword>
<dbReference type="SUPFAM" id="SSF50249">
    <property type="entry name" value="Nucleic acid-binding proteins"/>
    <property type="match status" value="1"/>
</dbReference>
<dbReference type="Proteomes" id="UP001305779">
    <property type="component" value="Unassembled WGS sequence"/>
</dbReference>
<evidence type="ECO:0000256" key="17">
    <source>
        <dbReference type="SAM" id="MobiDB-lite"/>
    </source>
</evidence>
<gene>
    <name evidence="20" type="ORF">PRZ48_006367</name>
</gene>
<dbReference type="InterPro" id="IPR017075">
    <property type="entry name" value="mRNA_cap_enzyme_alpha"/>
</dbReference>
<evidence type="ECO:0000256" key="4">
    <source>
        <dbReference type="ARBA" id="ARBA00019171"/>
    </source>
</evidence>
<comment type="caution">
    <text evidence="20">The sequence shown here is derived from an EMBL/GenBank/DDBJ whole genome shotgun (WGS) entry which is preliminary data.</text>
</comment>
<evidence type="ECO:0000256" key="10">
    <source>
        <dbReference type="ARBA" id="ARBA00023134"/>
    </source>
</evidence>
<reference evidence="20 21" key="1">
    <citation type="journal article" date="2023" name="G3 (Bethesda)">
        <title>A chromosome-level genome assembly of Zasmidium syzygii isolated from banana leaves.</title>
        <authorList>
            <person name="van Westerhoven A.C."/>
            <person name="Mehrabi R."/>
            <person name="Talebi R."/>
            <person name="Steentjes M.B.F."/>
            <person name="Corcolon B."/>
            <person name="Chong P.A."/>
            <person name="Kema G.H.J."/>
            <person name="Seidl M.F."/>
        </authorList>
    </citation>
    <scope>NUCLEOTIDE SEQUENCE [LARGE SCALE GENOMIC DNA]</scope>
    <source>
        <strain evidence="20 21">P124</strain>
    </source>
</reference>
<evidence type="ECO:0000256" key="5">
    <source>
        <dbReference type="ARBA" id="ARBA00022664"/>
    </source>
</evidence>
<evidence type="ECO:0000256" key="3">
    <source>
        <dbReference type="ARBA" id="ARBA00012475"/>
    </source>
</evidence>
<keyword evidence="7 16" id="KW-0548">Nucleotidyltransferase</keyword>
<keyword evidence="9 16" id="KW-0506">mRNA capping</keyword>
<dbReference type="PANTHER" id="PTHR10367">
    <property type="entry name" value="MRNA-CAPPING ENZYME"/>
    <property type="match status" value="1"/>
</dbReference>
<dbReference type="SUPFAM" id="SSF56091">
    <property type="entry name" value="DNA ligase/mRNA capping enzyme, catalytic domain"/>
    <property type="match status" value="1"/>
</dbReference>
<name>A0ABR0EN89_ZASCE</name>
<evidence type="ECO:0000256" key="8">
    <source>
        <dbReference type="ARBA" id="ARBA00022741"/>
    </source>
</evidence>
<dbReference type="InterPro" id="IPR013846">
    <property type="entry name" value="mRNA_cap_enzyme_C"/>
</dbReference>
<proteinExistence type="inferred from homology"/>
<keyword evidence="8 16" id="KW-0547">Nucleotide-binding</keyword>
<dbReference type="Gene3D" id="2.40.50.140">
    <property type="entry name" value="Nucleic acid-binding proteins"/>
    <property type="match status" value="1"/>
</dbReference>
<feature type="domain" description="mRNA capping enzyme adenylation" evidence="18">
    <location>
        <begin position="41"/>
        <end position="250"/>
    </location>
</feature>
<comment type="subunit">
    <text evidence="15">Heterodimer. The mRNA-capping enzyme is composed of two separate chains alpha and beta, respectively a mRNA guanylyltransferase and an mRNA 5'-triphosphate monophosphatase.</text>
</comment>
<keyword evidence="5 16" id="KW-0507">mRNA processing</keyword>
<evidence type="ECO:0000256" key="7">
    <source>
        <dbReference type="ARBA" id="ARBA00022695"/>
    </source>
</evidence>
<dbReference type="PIRSF" id="PIRSF036959">
    <property type="entry name" value="mRNA_cap_alpha"/>
    <property type="match status" value="1"/>
</dbReference>
<evidence type="ECO:0000256" key="11">
    <source>
        <dbReference type="ARBA" id="ARBA00023242"/>
    </source>
</evidence>